<proteinExistence type="predicted"/>
<name>A0A2W5N8Z3_9BACT</name>
<keyword evidence="2" id="KW-0813">Transport</keyword>
<feature type="transmembrane region" description="Helical" evidence="6">
    <location>
        <begin position="136"/>
        <end position="163"/>
    </location>
</feature>
<dbReference type="Proteomes" id="UP000249417">
    <property type="component" value="Unassembled WGS sequence"/>
</dbReference>
<comment type="caution">
    <text evidence="7">The sequence shown here is derived from an EMBL/GenBank/DDBJ whole genome shotgun (WGS) entry which is preliminary data.</text>
</comment>
<evidence type="ECO:0000256" key="2">
    <source>
        <dbReference type="ARBA" id="ARBA00022448"/>
    </source>
</evidence>
<sequence length="333" mass="35674">MDPLILLVAVVALTLVFDYTNGFHDAANAIATVVSTRVMRPTTAVIYGAVLNFAGALLGTEVAATIGKGLVDPEAITIITVLCTIIAAICWNLLTWWKGLPTSSSHALIGSLLGATFFSGDISWDSIHLDKVWEKVVLPMISSPLLGFFVGFILMTGLIRLVWRTKLPKINRRFGRLQIFSAGFMALSHGHNDAQKSMGIIALALLLTYPGESFEVPLWVILSCALAMGLGTLSGGWRIIRTMGSKMIKLQPIHGFAAETTASLIITGASHFGIPVSTTQVISSSILGVGATKRLSAVRWGVVGNIIWAWVLTLPLTFLFSGLLMLLIKTIAS</sequence>
<feature type="transmembrane region" description="Helical" evidence="6">
    <location>
        <begin position="261"/>
        <end position="287"/>
    </location>
</feature>
<evidence type="ECO:0000256" key="1">
    <source>
        <dbReference type="ARBA" id="ARBA00004141"/>
    </source>
</evidence>
<feature type="transmembrane region" description="Helical" evidence="6">
    <location>
        <begin position="216"/>
        <end position="240"/>
    </location>
</feature>
<dbReference type="GO" id="GO:0005315">
    <property type="term" value="F:phosphate transmembrane transporter activity"/>
    <property type="evidence" value="ECO:0007669"/>
    <property type="project" value="InterPro"/>
</dbReference>
<reference evidence="7 8" key="1">
    <citation type="submission" date="2017-08" db="EMBL/GenBank/DDBJ databases">
        <title>Infants hospitalized years apart are colonized by the same room-sourced microbial strains.</title>
        <authorList>
            <person name="Brooks B."/>
            <person name="Olm M.R."/>
            <person name="Firek B.A."/>
            <person name="Baker R."/>
            <person name="Thomas B.C."/>
            <person name="Morowitz M.J."/>
            <person name="Banfield J.F."/>
        </authorList>
    </citation>
    <scope>NUCLEOTIDE SEQUENCE [LARGE SCALE GENOMIC DNA]</scope>
    <source>
        <strain evidence="7">S2_005_002_R2_29</strain>
    </source>
</reference>
<dbReference type="PANTHER" id="PTHR11101:SF80">
    <property type="entry name" value="PHOSPHATE TRANSPORTER"/>
    <property type="match status" value="1"/>
</dbReference>
<comment type="subcellular location">
    <subcellularLocation>
        <location evidence="1">Membrane</location>
        <topology evidence="1">Multi-pass membrane protein</topology>
    </subcellularLocation>
</comment>
<dbReference type="Pfam" id="PF01384">
    <property type="entry name" value="PHO4"/>
    <property type="match status" value="1"/>
</dbReference>
<accession>A0A2W5N8Z3</accession>
<evidence type="ECO:0000256" key="6">
    <source>
        <dbReference type="SAM" id="Phobius"/>
    </source>
</evidence>
<evidence type="ECO:0000256" key="5">
    <source>
        <dbReference type="ARBA" id="ARBA00023136"/>
    </source>
</evidence>
<feature type="transmembrane region" description="Helical" evidence="6">
    <location>
        <begin position="76"/>
        <end position="94"/>
    </location>
</feature>
<gene>
    <name evidence="7" type="ORF">DI551_03655</name>
</gene>
<feature type="transmembrane region" description="Helical" evidence="6">
    <location>
        <begin position="106"/>
        <end position="124"/>
    </location>
</feature>
<organism evidence="7 8">
    <name type="scientific">Micavibrio aeruginosavorus</name>
    <dbReference type="NCBI Taxonomy" id="349221"/>
    <lineage>
        <taxon>Bacteria</taxon>
        <taxon>Pseudomonadati</taxon>
        <taxon>Bdellovibrionota</taxon>
        <taxon>Bdellovibrionia</taxon>
        <taxon>Bdellovibrionales</taxon>
        <taxon>Pseudobdellovibrionaceae</taxon>
        <taxon>Micavibrio</taxon>
    </lineage>
</organism>
<feature type="transmembrane region" description="Helical" evidence="6">
    <location>
        <begin position="307"/>
        <end position="328"/>
    </location>
</feature>
<dbReference type="GO" id="GO:0016020">
    <property type="term" value="C:membrane"/>
    <property type="evidence" value="ECO:0007669"/>
    <property type="project" value="UniProtKB-SubCell"/>
</dbReference>
<dbReference type="AlphaFoldDB" id="A0A2W5N8Z3"/>
<protein>
    <submittedName>
        <fullName evidence="7">Anion permease</fullName>
    </submittedName>
</protein>
<dbReference type="EMBL" id="QFQB01000015">
    <property type="protein sequence ID" value="PZQ47235.1"/>
    <property type="molecule type" value="Genomic_DNA"/>
</dbReference>
<feature type="transmembrane region" description="Helical" evidence="6">
    <location>
        <begin position="45"/>
        <end position="64"/>
    </location>
</feature>
<dbReference type="GO" id="GO:0035435">
    <property type="term" value="P:phosphate ion transmembrane transport"/>
    <property type="evidence" value="ECO:0007669"/>
    <property type="project" value="TreeGrafter"/>
</dbReference>
<keyword evidence="4 6" id="KW-1133">Transmembrane helix</keyword>
<evidence type="ECO:0000313" key="8">
    <source>
        <dbReference type="Proteomes" id="UP000249417"/>
    </source>
</evidence>
<dbReference type="InterPro" id="IPR001204">
    <property type="entry name" value="Phos_transporter"/>
</dbReference>
<evidence type="ECO:0000256" key="3">
    <source>
        <dbReference type="ARBA" id="ARBA00022692"/>
    </source>
</evidence>
<evidence type="ECO:0000256" key="4">
    <source>
        <dbReference type="ARBA" id="ARBA00022989"/>
    </source>
</evidence>
<evidence type="ECO:0000313" key="7">
    <source>
        <dbReference type="EMBL" id="PZQ47235.1"/>
    </source>
</evidence>
<keyword evidence="3 6" id="KW-0812">Transmembrane</keyword>
<dbReference type="PANTHER" id="PTHR11101">
    <property type="entry name" value="PHOSPHATE TRANSPORTER"/>
    <property type="match status" value="1"/>
</dbReference>
<keyword evidence="5 6" id="KW-0472">Membrane</keyword>